<accession>A0A9Q8ZDS5</accession>
<dbReference type="OrthoDB" id="1933717at2759"/>
<dbReference type="InterPro" id="IPR036291">
    <property type="entry name" value="NAD(P)-bd_dom_sf"/>
</dbReference>
<dbReference type="VEuPathDB" id="FungiDB:yc1106_08078"/>
<keyword evidence="2" id="KW-0560">Oxidoreductase</keyword>
<feature type="compositionally biased region" description="Low complexity" evidence="3">
    <location>
        <begin position="1"/>
        <end position="12"/>
    </location>
</feature>
<dbReference type="PRINTS" id="PR00081">
    <property type="entry name" value="GDHRDH"/>
</dbReference>
<gene>
    <name evidence="4" type="ORF">yc1106_08078</name>
</gene>
<evidence type="ECO:0000313" key="5">
    <source>
        <dbReference type="Proteomes" id="UP001056012"/>
    </source>
</evidence>
<proteinExistence type="inferred from homology"/>
<feature type="region of interest" description="Disordered" evidence="3">
    <location>
        <begin position="1"/>
        <end position="22"/>
    </location>
</feature>
<reference evidence="4" key="1">
    <citation type="submission" date="2021-12" db="EMBL/GenBank/DDBJ databases">
        <title>Curvularia clavata genome.</title>
        <authorList>
            <person name="Cao Y."/>
        </authorList>
    </citation>
    <scope>NUCLEOTIDE SEQUENCE</scope>
    <source>
        <strain evidence="4">Yc1106</strain>
    </source>
</reference>
<name>A0A9Q8ZDS5_CURCL</name>
<evidence type="ECO:0000256" key="3">
    <source>
        <dbReference type="SAM" id="MobiDB-lite"/>
    </source>
</evidence>
<organism evidence="4 5">
    <name type="scientific">Curvularia clavata</name>
    <dbReference type="NCBI Taxonomy" id="95742"/>
    <lineage>
        <taxon>Eukaryota</taxon>
        <taxon>Fungi</taxon>
        <taxon>Dikarya</taxon>
        <taxon>Ascomycota</taxon>
        <taxon>Pezizomycotina</taxon>
        <taxon>Dothideomycetes</taxon>
        <taxon>Pleosporomycetidae</taxon>
        <taxon>Pleosporales</taxon>
        <taxon>Pleosporineae</taxon>
        <taxon>Pleosporaceae</taxon>
        <taxon>Curvularia</taxon>
    </lineage>
</organism>
<feature type="compositionally biased region" description="Basic and acidic residues" evidence="3">
    <location>
        <begin position="269"/>
        <end position="281"/>
    </location>
</feature>
<dbReference type="InterPro" id="IPR002347">
    <property type="entry name" value="SDR_fam"/>
</dbReference>
<dbReference type="Proteomes" id="UP001056012">
    <property type="component" value="Chromosome 6"/>
</dbReference>
<dbReference type="PANTHER" id="PTHR43976:SF16">
    <property type="entry name" value="SHORT-CHAIN DEHYDROGENASE_REDUCTASE FAMILY PROTEIN"/>
    <property type="match status" value="1"/>
</dbReference>
<protein>
    <submittedName>
        <fullName evidence="4">NAD(P)-binding protein</fullName>
    </submittedName>
</protein>
<dbReference type="EMBL" id="CP089279">
    <property type="protein sequence ID" value="USP80804.1"/>
    <property type="molecule type" value="Genomic_DNA"/>
</dbReference>
<evidence type="ECO:0000256" key="2">
    <source>
        <dbReference type="ARBA" id="ARBA00023002"/>
    </source>
</evidence>
<evidence type="ECO:0000313" key="4">
    <source>
        <dbReference type="EMBL" id="USP80804.1"/>
    </source>
</evidence>
<dbReference type="Gene3D" id="3.40.50.720">
    <property type="entry name" value="NAD(P)-binding Rossmann-like Domain"/>
    <property type="match status" value="1"/>
</dbReference>
<keyword evidence="5" id="KW-1185">Reference proteome</keyword>
<evidence type="ECO:0000256" key="1">
    <source>
        <dbReference type="ARBA" id="ARBA00006484"/>
    </source>
</evidence>
<dbReference type="InterPro" id="IPR051911">
    <property type="entry name" value="SDR_oxidoreductase"/>
</dbReference>
<dbReference type="GO" id="GO:0016491">
    <property type="term" value="F:oxidoreductase activity"/>
    <property type="evidence" value="ECO:0007669"/>
    <property type="project" value="UniProtKB-KW"/>
</dbReference>
<dbReference type="Pfam" id="PF00106">
    <property type="entry name" value="adh_short"/>
    <property type="match status" value="1"/>
</dbReference>
<dbReference type="SUPFAM" id="SSF51735">
    <property type="entry name" value="NAD(P)-binding Rossmann-fold domains"/>
    <property type="match status" value="1"/>
</dbReference>
<dbReference type="AlphaFoldDB" id="A0A9Q8ZDS5"/>
<feature type="region of interest" description="Disordered" evidence="3">
    <location>
        <begin position="269"/>
        <end position="300"/>
    </location>
</feature>
<sequence length="393" mass="42541">MTSTAPSSSSKPARPKSPHFPPHNAPRVWFITRGASPIAIALARQVLEHGDYVVAGVLPNEFEKREGQLDGFRAFLQDVKQTDRWREHLRVVGLDSRVVGQCQAAVAEAVEAFGRIDVLLCAASEAVIGTVEELAQSSRTISLVDEIFEINFFANVNIIKAVLPIMRERKNGHIIVITGITGHLGTPGLGMYCSSQWAIEGYCDSLAYEIAPFNVKMSLIQANMEVNILTNRITSVPPMPEYLQGENPAPLAREIFSGLLDKLERIDNPNAHNFDETKSPGEDSNMSETGQDAEPTMGDLLSSDTVTSLYAPLPAAVKSSLIAETVHALTAIGGHDNPPARHIVGSEGVTAVKEKLKTTSEELEDFVQVSAAVDIPNKDQDSMTGMSVDQGML</sequence>
<dbReference type="PANTHER" id="PTHR43976">
    <property type="entry name" value="SHORT CHAIN DEHYDROGENASE"/>
    <property type="match status" value="1"/>
</dbReference>
<comment type="similarity">
    <text evidence="1">Belongs to the short-chain dehydrogenases/reductases (SDR) family.</text>
</comment>